<evidence type="ECO:0000313" key="1">
    <source>
        <dbReference type="EMBL" id="ASG23043.1"/>
    </source>
</evidence>
<dbReference type="RefSeq" id="WP_088873581.1">
    <property type="nucleotide sequence ID" value="NZ_CP022111.1"/>
</dbReference>
<gene>
    <name evidence="1" type="ORF">Y958_19460</name>
</gene>
<dbReference type="PANTHER" id="PTHR42830:SF2">
    <property type="entry name" value="OSMC_OHR FAMILY PROTEIN"/>
    <property type="match status" value="1"/>
</dbReference>
<protein>
    <submittedName>
        <fullName evidence="1">Peroxiredoxin</fullName>
    </submittedName>
</protein>
<evidence type="ECO:0000313" key="2">
    <source>
        <dbReference type="Proteomes" id="UP000197153"/>
    </source>
</evidence>
<keyword evidence="2" id="KW-1185">Reference proteome</keyword>
<accession>A0A248JWE3</accession>
<sequence>MAGKQHTYRVTVTWTGNKGQGTANYRAYTRDHEIQAAGKPVIPGSSDPAFLGDATRYNPEEMLVSSLSTCHKLWYLHLAAEAGLVVTAYQDQAEGTMVETADGNGHFTQVTLRPTVTIAADGDPALAQALHDKAHHFCFIANSVNFPVVTEGTVVME</sequence>
<proteinExistence type="predicted"/>
<dbReference type="EMBL" id="CP022111">
    <property type="protein sequence ID" value="ASG23043.1"/>
    <property type="molecule type" value="Genomic_DNA"/>
</dbReference>
<dbReference type="SUPFAM" id="SSF82784">
    <property type="entry name" value="OsmC-like"/>
    <property type="match status" value="1"/>
</dbReference>
<dbReference type="Gene3D" id="3.30.300.20">
    <property type="match status" value="1"/>
</dbReference>
<reference evidence="1 2" key="1">
    <citation type="submission" date="2017-06" db="EMBL/GenBank/DDBJ databases">
        <title>Complete genome sequence of Nitrospirillum amazonense strain CBAmC, an endophytic nitrogen-fixing and plant growth-promoting bacterium, isolated from sugarcane.</title>
        <authorList>
            <person name="Schwab S."/>
            <person name="dos Santos Teixeira K.R."/>
            <person name="Simoes Araujo J.L."/>
            <person name="Soares Vidal M."/>
            <person name="Borges de Freitas H.R."/>
            <person name="Rivello Crivelaro A.L."/>
            <person name="Bueno de Camargo Nunes A."/>
            <person name="dos Santos C.M."/>
            <person name="Palmeira da Silva Rosa D."/>
            <person name="da Silva Padilha D."/>
            <person name="da Silva E."/>
            <person name="Araujo Terra L."/>
            <person name="Soares Mendes V."/>
            <person name="Farinelli L."/>
            <person name="Magalhaes Cruz L."/>
            <person name="Baldani J.I."/>
        </authorList>
    </citation>
    <scope>NUCLEOTIDE SEQUENCE [LARGE SCALE GENOMIC DNA]</scope>
    <source>
        <strain evidence="1 2">CBAmC</strain>
    </source>
</reference>
<name>A0A248JWE3_9PROT</name>
<dbReference type="Proteomes" id="UP000197153">
    <property type="component" value="Chromosome 2"/>
</dbReference>
<dbReference type="InterPro" id="IPR015946">
    <property type="entry name" value="KH_dom-like_a/b"/>
</dbReference>
<dbReference type="AlphaFoldDB" id="A0A248JWE3"/>
<dbReference type="InterPro" id="IPR003718">
    <property type="entry name" value="OsmC/Ohr_fam"/>
</dbReference>
<dbReference type="Pfam" id="PF02566">
    <property type="entry name" value="OsmC"/>
    <property type="match status" value="1"/>
</dbReference>
<dbReference type="KEGG" id="nao:Y958_19460"/>
<dbReference type="InterPro" id="IPR052707">
    <property type="entry name" value="OsmC_Ohr_Peroxiredoxin"/>
</dbReference>
<organism evidence="1 2">
    <name type="scientific">Nitrospirillum viridazoti CBAmc</name>
    <dbReference type="NCBI Taxonomy" id="1441467"/>
    <lineage>
        <taxon>Bacteria</taxon>
        <taxon>Pseudomonadati</taxon>
        <taxon>Pseudomonadota</taxon>
        <taxon>Alphaproteobacteria</taxon>
        <taxon>Rhodospirillales</taxon>
        <taxon>Azospirillaceae</taxon>
        <taxon>Nitrospirillum</taxon>
        <taxon>Nitrospirillum viridazoti</taxon>
    </lineage>
</organism>
<dbReference type="InterPro" id="IPR036102">
    <property type="entry name" value="OsmC/Ohrsf"/>
</dbReference>
<dbReference type="PANTHER" id="PTHR42830">
    <property type="entry name" value="OSMOTICALLY INDUCIBLE FAMILY PROTEIN"/>
    <property type="match status" value="1"/>
</dbReference>